<proteinExistence type="predicted"/>
<comment type="caution">
    <text evidence="1">The sequence shown here is derived from an EMBL/GenBank/DDBJ whole genome shotgun (WGS) entry which is preliminary data.</text>
</comment>
<evidence type="ECO:0000313" key="2">
    <source>
        <dbReference type="Proteomes" id="UP000019681"/>
    </source>
</evidence>
<sequence length="79" mass="9167">MLICPVCNGLVEYIKYCPVCGEKMEILDRVENYYDDYSPYLNYSMTDMNDGDVNYICSHICYCQRCGNRIIASVNNVLE</sequence>
<gene>
    <name evidence="1" type="ORF">Q428_10890</name>
</gene>
<reference evidence="1 2" key="1">
    <citation type="journal article" date="2014" name="Genome Announc.">
        <title>Draft Genome Sequence of Fervidicella metallireducens Strain AeBT, an Iron-Reducing Thermoanaerobe from the Great Artesian Basin.</title>
        <authorList>
            <person name="Patel B.K."/>
        </authorList>
    </citation>
    <scope>NUCLEOTIDE SEQUENCE [LARGE SCALE GENOMIC DNA]</scope>
    <source>
        <strain evidence="1 2">AeB</strain>
    </source>
</reference>
<evidence type="ECO:0008006" key="3">
    <source>
        <dbReference type="Google" id="ProtNLM"/>
    </source>
</evidence>
<dbReference type="Proteomes" id="UP000019681">
    <property type="component" value="Unassembled WGS sequence"/>
</dbReference>
<organism evidence="1 2">
    <name type="scientific">Fervidicella metallireducens AeB</name>
    <dbReference type="NCBI Taxonomy" id="1403537"/>
    <lineage>
        <taxon>Bacteria</taxon>
        <taxon>Bacillati</taxon>
        <taxon>Bacillota</taxon>
        <taxon>Clostridia</taxon>
        <taxon>Eubacteriales</taxon>
        <taxon>Clostridiaceae</taxon>
        <taxon>Fervidicella</taxon>
    </lineage>
</organism>
<dbReference type="RefSeq" id="WP_035380688.1">
    <property type="nucleotide sequence ID" value="NZ_AZQP01000035.1"/>
</dbReference>
<dbReference type="OrthoDB" id="1683552at2"/>
<accession>A0A017RTD5</accession>
<evidence type="ECO:0000313" key="1">
    <source>
        <dbReference type="EMBL" id="EYE87871.1"/>
    </source>
</evidence>
<dbReference type="STRING" id="1403537.Q428_10890"/>
<protein>
    <recommendedName>
        <fullName evidence="3">DZANK-type domain-containing protein</fullName>
    </recommendedName>
</protein>
<dbReference type="AlphaFoldDB" id="A0A017RTD5"/>
<keyword evidence="2" id="KW-1185">Reference proteome</keyword>
<name>A0A017RTD5_9CLOT</name>
<dbReference type="EMBL" id="AZQP01000035">
    <property type="protein sequence ID" value="EYE87871.1"/>
    <property type="molecule type" value="Genomic_DNA"/>
</dbReference>